<reference evidence="1 2" key="1">
    <citation type="journal article" date="2023" name="Sci. Data">
        <title>Genome assembly of the Korean intertidal mud-creeper Batillaria attramentaria.</title>
        <authorList>
            <person name="Patra A.K."/>
            <person name="Ho P.T."/>
            <person name="Jun S."/>
            <person name="Lee S.J."/>
            <person name="Kim Y."/>
            <person name="Won Y.J."/>
        </authorList>
    </citation>
    <scope>NUCLEOTIDE SEQUENCE [LARGE SCALE GENOMIC DNA]</scope>
    <source>
        <strain evidence="1">Wonlab-2016</strain>
    </source>
</reference>
<dbReference type="AlphaFoldDB" id="A0ABD0KLN4"/>
<keyword evidence="2" id="KW-1185">Reference proteome</keyword>
<evidence type="ECO:0000313" key="1">
    <source>
        <dbReference type="EMBL" id="KAK7488115.1"/>
    </source>
</evidence>
<dbReference type="Proteomes" id="UP001519460">
    <property type="component" value="Unassembled WGS sequence"/>
</dbReference>
<accession>A0ABD0KLN4</accession>
<protein>
    <submittedName>
        <fullName evidence="1">Uncharacterized protein</fullName>
    </submittedName>
</protein>
<gene>
    <name evidence="1" type="ORF">BaRGS_00020706</name>
</gene>
<name>A0ABD0KLN4_9CAEN</name>
<dbReference type="EMBL" id="JACVVK020000155">
    <property type="protein sequence ID" value="KAK7488115.1"/>
    <property type="molecule type" value="Genomic_DNA"/>
</dbReference>
<evidence type="ECO:0000313" key="2">
    <source>
        <dbReference type="Proteomes" id="UP001519460"/>
    </source>
</evidence>
<comment type="caution">
    <text evidence="1">The sequence shown here is derived from an EMBL/GenBank/DDBJ whole genome shotgun (WGS) entry which is preliminary data.</text>
</comment>
<organism evidence="1 2">
    <name type="scientific">Batillaria attramentaria</name>
    <dbReference type="NCBI Taxonomy" id="370345"/>
    <lineage>
        <taxon>Eukaryota</taxon>
        <taxon>Metazoa</taxon>
        <taxon>Spiralia</taxon>
        <taxon>Lophotrochozoa</taxon>
        <taxon>Mollusca</taxon>
        <taxon>Gastropoda</taxon>
        <taxon>Caenogastropoda</taxon>
        <taxon>Sorbeoconcha</taxon>
        <taxon>Cerithioidea</taxon>
        <taxon>Batillariidae</taxon>
        <taxon>Batillaria</taxon>
    </lineage>
</organism>
<sequence length="136" mass="15617">MDSSERMPETCPQFAMHKTETSSVHRSRKSIPNLLPSSNYLFSADRTLAIAWLPVDLRKTRSCVQTTVGLPYFLRQSFNSVPLALWRVFSSQNCEGVYQKQIITSIRNERIIMFPSVGPSQADCLTGYWRKRPCVR</sequence>
<proteinExistence type="predicted"/>